<dbReference type="EnsemblMetazoa" id="SSS_4550s_mrna">
    <property type="protein sequence ID" value="KAF7493088.1"/>
    <property type="gene ID" value="SSS_4550"/>
</dbReference>
<protein>
    <submittedName>
        <fullName evidence="3 4">Uncharacterized protein</fullName>
    </submittedName>
</protein>
<reference evidence="2" key="3">
    <citation type="submission" date="2020-01" db="EMBL/GenBank/DDBJ databases">
        <authorList>
            <person name="Korhonen P.K.K."/>
            <person name="Guangxu M.G."/>
            <person name="Wang T.W."/>
            <person name="Stroehlein A.J.S."/>
            <person name="Young N.D."/>
            <person name="Ang C.-S.A."/>
            <person name="Fernando D.W.F."/>
            <person name="Lu H.L."/>
            <person name="Taylor S.T."/>
            <person name="Ehtesham M.E.M."/>
            <person name="Najaraj S.H.N."/>
            <person name="Harsha G.H.G."/>
            <person name="Madugundu A.M."/>
            <person name="Renuse S.R."/>
            <person name="Holt D.H."/>
            <person name="Pandey A.P."/>
            <person name="Papenfuss A.P."/>
            <person name="Gasser R.B.G."/>
            <person name="Fischer K.F."/>
        </authorList>
    </citation>
    <scope>NUCLEOTIDE SEQUENCE</scope>
    <source>
        <strain evidence="2">SSS_KF_BRIS2020</strain>
    </source>
</reference>
<reference evidence="4" key="4">
    <citation type="submission" date="2022-06" db="UniProtKB">
        <authorList>
            <consortium name="EnsemblMetazoa"/>
        </authorList>
    </citation>
    <scope>IDENTIFICATION</scope>
</reference>
<dbReference type="VEuPathDB" id="VectorBase:SSCA004017"/>
<dbReference type="OrthoDB" id="6516121at2759"/>
<organism evidence="3 6">
    <name type="scientific">Sarcoptes scabiei</name>
    <name type="common">Itch mite</name>
    <name type="synonym">Acarus scabiei</name>
    <dbReference type="NCBI Taxonomy" id="52283"/>
    <lineage>
        <taxon>Eukaryota</taxon>
        <taxon>Metazoa</taxon>
        <taxon>Ecdysozoa</taxon>
        <taxon>Arthropoda</taxon>
        <taxon>Chelicerata</taxon>
        <taxon>Arachnida</taxon>
        <taxon>Acari</taxon>
        <taxon>Acariformes</taxon>
        <taxon>Sarcoptiformes</taxon>
        <taxon>Astigmata</taxon>
        <taxon>Psoroptidia</taxon>
        <taxon>Sarcoptoidea</taxon>
        <taxon>Sarcoptidae</taxon>
        <taxon>Sarcoptinae</taxon>
        <taxon>Sarcoptes</taxon>
    </lineage>
</organism>
<sequence>MDVKVSKPLKKRILDSYVNNGTNGPDKVMNQFKESSTIKNRRRNMRKNKENKLKPKQPATIAAPKSSINKSKFLRPSSPKSKSRALINGLPEYIFRIPGSYSIWKDLIRNQLDAETSRRFHEKISELDANEKYSFASLIIEYGLINALEMVPLVNESNLTQSYILNQMPLVQPRTFCDAATQID</sequence>
<evidence type="ECO:0000313" key="3">
    <source>
        <dbReference type="EMBL" id="KPM07667.1"/>
    </source>
</evidence>
<proteinExistence type="predicted"/>
<dbReference type="Proteomes" id="UP000070412">
    <property type="component" value="Unassembled WGS sequence"/>
</dbReference>
<feature type="region of interest" description="Disordered" evidence="1">
    <location>
        <begin position="16"/>
        <end position="82"/>
    </location>
</feature>
<reference evidence="3 6" key="1">
    <citation type="journal article" date="2015" name="Parasit. Vectors">
        <title>Draft genome of the scabies mite.</title>
        <authorList>
            <person name="Rider S.D.Jr."/>
            <person name="Morgan M.S."/>
            <person name="Arlian L.G."/>
        </authorList>
    </citation>
    <scope>NUCLEOTIDE SEQUENCE [LARGE SCALE GENOMIC DNA]</scope>
    <source>
        <strain evidence="3">Arlian Lab</strain>
    </source>
</reference>
<evidence type="ECO:0000313" key="2">
    <source>
        <dbReference type="EMBL" id="KAF7493088.1"/>
    </source>
</evidence>
<reference evidence="5" key="2">
    <citation type="journal article" date="2020" name="PLoS Negl. Trop. Dis.">
        <title>High-quality nuclear genome for Sarcoptes scabiei-A critical resource for a neglected parasite.</title>
        <authorList>
            <person name="Korhonen P.K."/>
            <person name="Gasser R.B."/>
            <person name="Ma G."/>
            <person name="Wang T."/>
            <person name="Stroehlein A.J."/>
            <person name="Young N.D."/>
            <person name="Ang C.S."/>
            <person name="Fernando D.D."/>
            <person name="Lu H.C."/>
            <person name="Taylor S."/>
            <person name="Reynolds S.L."/>
            <person name="Mofiz E."/>
            <person name="Najaraj S.H."/>
            <person name="Gowda H."/>
            <person name="Madugundu A."/>
            <person name="Renuse S."/>
            <person name="Holt D."/>
            <person name="Pandey A."/>
            <person name="Papenfuss A.T."/>
            <person name="Fischer K."/>
        </authorList>
    </citation>
    <scope>NUCLEOTIDE SEQUENCE [LARGE SCALE GENOMIC DNA]</scope>
</reference>
<dbReference type="EMBL" id="JXLN01011788">
    <property type="protein sequence ID" value="KPM07667.1"/>
    <property type="molecule type" value="Genomic_DNA"/>
</dbReference>
<evidence type="ECO:0000313" key="5">
    <source>
        <dbReference type="Proteomes" id="UP000070412"/>
    </source>
</evidence>
<gene>
    <name evidence="3" type="ORF">QR98_0061660</name>
    <name evidence="2" type="ORF">SSS_4550</name>
</gene>
<evidence type="ECO:0000313" key="4">
    <source>
        <dbReference type="EnsemblMetazoa" id="KAF7493088.1"/>
    </source>
</evidence>
<dbReference type="EMBL" id="WVUK01000056">
    <property type="protein sequence ID" value="KAF7493088.1"/>
    <property type="molecule type" value="Genomic_DNA"/>
</dbReference>
<evidence type="ECO:0000313" key="6">
    <source>
        <dbReference type="Proteomes" id="UP000616769"/>
    </source>
</evidence>
<name>A0A132A9U7_SARSC</name>
<dbReference type="AlphaFoldDB" id="A0A132A9U7"/>
<dbReference type="Proteomes" id="UP000616769">
    <property type="component" value="Unassembled WGS sequence"/>
</dbReference>
<evidence type="ECO:0000256" key="1">
    <source>
        <dbReference type="SAM" id="MobiDB-lite"/>
    </source>
</evidence>
<keyword evidence="5" id="KW-1185">Reference proteome</keyword>
<accession>A0A132A9U7</accession>